<feature type="domain" description="C-type lectin" evidence="2">
    <location>
        <begin position="250"/>
        <end position="369"/>
    </location>
</feature>
<dbReference type="Gene3D" id="3.10.100.10">
    <property type="entry name" value="Mannose-Binding Protein A, subunit A"/>
    <property type="match status" value="2"/>
</dbReference>
<dbReference type="CDD" id="cd00037">
    <property type="entry name" value="CLECT"/>
    <property type="match status" value="1"/>
</dbReference>
<dbReference type="PANTHER" id="PTHR22803">
    <property type="entry name" value="MANNOSE, PHOSPHOLIPASE, LECTIN RECEPTOR RELATED"/>
    <property type="match status" value="1"/>
</dbReference>
<evidence type="ECO:0000259" key="2">
    <source>
        <dbReference type="PROSITE" id="PS50041"/>
    </source>
</evidence>
<dbReference type="InterPro" id="IPR016186">
    <property type="entry name" value="C-type_lectin-like/link_sf"/>
</dbReference>
<dbReference type="InterPro" id="IPR001304">
    <property type="entry name" value="C-type_lectin-like"/>
</dbReference>
<keyword evidence="4" id="KW-1185">Reference proteome</keyword>
<accession>A0ABV0QD33</accession>
<dbReference type="SMART" id="SM00034">
    <property type="entry name" value="CLECT"/>
    <property type="match status" value="2"/>
</dbReference>
<protein>
    <recommendedName>
        <fullName evidence="2">C-type lectin domain-containing protein</fullName>
    </recommendedName>
</protein>
<name>A0ABV0QD33_9TELE</name>
<dbReference type="Proteomes" id="UP001434883">
    <property type="component" value="Unassembled WGS sequence"/>
</dbReference>
<keyword evidence="1" id="KW-1015">Disulfide bond</keyword>
<reference evidence="3 4" key="1">
    <citation type="submission" date="2021-06" db="EMBL/GenBank/DDBJ databases">
        <authorList>
            <person name="Palmer J.M."/>
        </authorList>
    </citation>
    <scope>NUCLEOTIDE SEQUENCE [LARGE SCALE GENOMIC DNA]</scope>
    <source>
        <strain evidence="3 4">XC_2019</strain>
        <tissue evidence="3">Muscle</tissue>
    </source>
</reference>
<gene>
    <name evidence="3" type="ORF">XENOCAPTIV_009658</name>
</gene>
<evidence type="ECO:0000313" key="3">
    <source>
        <dbReference type="EMBL" id="MEQ2193685.1"/>
    </source>
</evidence>
<dbReference type="SUPFAM" id="SSF56436">
    <property type="entry name" value="C-type lectin-like"/>
    <property type="match status" value="2"/>
</dbReference>
<comment type="caution">
    <text evidence="3">The sequence shown here is derived from an EMBL/GenBank/DDBJ whole genome shotgun (WGS) entry which is preliminary data.</text>
</comment>
<sequence>MGTHATGWKRWPGVGRMLKPSVRRRTPSCCTSETCEDKSVVFQIAEKRMVVLCLVLVYHLKPLRGDYSDPNMMSFMFHFSYEQSHFTVALTGRTGFWWMGLRAHGDSSGGELLQGNNGSKTEIKKSKLQPGKRLISCSSLMQLFHNVDWSQKKSWEAAYEDCISRGANLVSYSWSDGTPLSHTNWGHGEPNNHEDREDCVEMVSSTNGTISWWNDLNCDAHQDWICMISKGKTPTIPPVPPSPVPGWLRFKDKCFMFKGKKHEMKANWSHARSWCKDQGGDLAIIDNQYENGKPHGETLLQPAKKDKLVWLLILHFSPQDFVASYLKDLELPTWIGLSDLLVENQYAWSDGFSPVLYTNWNEHEPNNAGGAVRHVFER</sequence>
<dbReference type="EMBL" id="JAHRIN010008619">
    <property type="protein sequence ID" value="MEQ2193685.1"/>
    <property type="molecule type" value="Genomic_DNA"/>
</dbReference>
<dbReference type="InterPro" id="IPR050111">
    <property type="entry name" value="C-type_lectin/snaclec_domain"/>
</dbReference>
<proteinExistence type="predicted"/>
<dbReference type="InterPro" id="IPR016187">
    <property type="entry name" value="CTDL_fold"/>
</dbReference>
<feature type="domain" description="C-type lectin" evidence="2">
    <location>
        <begin position="131"/>
        <end position="227"/>
    </location>
</feature>
<dbReference type="PROSITE" id="PS00615">
    <property type="entry name" value="C_TYPE_LECTIN_1"/>
    <property type="match status" value="1"/>
</dbReference>
<evidence type="ECO:0000256" key="1">
    <source>
        <dbReference type="ARBA" id="ARBA00023157"/>
    </source>
</evidence>
<dbReference type="InterPro" id="IPR018378">
    <property type="entry name" value="C-type_lectin_CS"/>
</dbReference>
<organism evidence="3 4">
    <name type="scientific">Xenoophorus captivus</name>
    <dbReference type="NCBI Taxonomy" id="1517983"/>
    <lineage>
        <taxon>Eukaryota</taxon>
        <taxon>Metazoa</taxon>
        <taxon>Chordata</taxon>
        <taxon>Craniata</taxon>
        <taxon>Vertebrata</taxon>
        <taxon>Euteleostomi</taxon>
        <taxon>Actinopterygii</taxon>
        <taxon>Neopterygii</taxon>
        <taxon>Teleostei</taxon>
        <taxon>Neoteleostei</taxon>
        <taxon>Acanthomorphata</taxon>
        <taxon>Ovalentaria</taxon>
        <taxon>Atherinomorphae</taxon>
        <taxon>Cyprinodontiformes</taxon>
        <taxon>Goodeidae</taxon>
        <taxon>Xenoophorus</taxon>
    </lineage>
</organism>
<evidence type="ECO:0000313" key="4">
    <source>
        <dbReference type="Proteomes" id="UP001434883"/>
    </source>
</evidence>
<dbReference type="Pfam" id="PF00059">
    <property type="entry name" value="Lectin_C"/>
    <property type="match status" value="2"/>
</dbReference>
<dbReference type="PROSITE" id="PS50041">
    <property type="entry name" value="C_TYPE_LECTIN_2"/>
    <property type="match status" value="2"/>
</dbReference>